<evidence type="ECO:0000259" key="2">
    <source>
        <dbReference type="Pfam" id="PF00296"/>
    </source>
</evidence>
<dbReference type="InterPro" id="IPR050766">
    <property type="entry name" value="Bact_Lucif_Oxidored"/>
</dbReference>
<accession>A0A239NGP7</accession>
<dbReference type="PANTHER" id="PTHR30137:SF6">
    <property type="entry name" value="LUCIFERASE-LIKE MONOOXYGENASE"/>
    <property type="match status" value="1"/>
</dbReference>
<dbReference type="InterPro" id="IPR011251">
    <property type="entry name" value="Luciferase-like_dom"/>
</dbReference>
<dbReference type="GO" id="GO:0016705">
    <property type="term" value="F:oxidoreductase activity, acting on paired donors, with incorporation or reduction of molecular oxygen"/>
    <property type="evidence" value="ECO:0007669"/>
    <property type="project" value="InterPro"/>
</dbReference>
<evidence type="ECO:0000256" key="1">
    <source>
        <dbReference type="ARBA" id="ARBA00007789"/>
    </source>
</evidence>
<dbReference type="Proteomes" id="UP000198318">
    <property type="component" value="Unassembled WGS sequence"/>
</dbReference>
<keyword evidence="4" id="KW-1185">Reference proteome</keyword>
<dbReference type="EMBL" id="FZOR01000040">
    <property type="protein sequence ID" value="SNT53712.1"/>
    <property type="molecule type" value="Genomic_DNA"/>
</dbReference>
<dbReference type="CDD" id="cd00347">
    <property type="entry name" value="Flavin_utilizing_monoxygenases"/>
    <property type="match status" value="1"/>
</dbReference>
<organism evidence="3 4">
    <name type="scientific">Actinomadura meyerae</name>
    <dbReference type="NCBI Taxonomy" id="240840"/>
    <lineage>
        <taxon>Bacteria</taxon>
        <taxon>Bacillati</taxon>
        <taxon>Actinomycetota</taxon>
        <taxon>Actinomycetes</taxon>
        <taxon>Streptosporangiales</taxon>
        <taxon>Thermomonosporaceae</taxon>
        <taxon>Actinomadura</taxon>
    </lineage>
</organism>
<feature type="domain" description="Luciferase-like" evidence="2">
    <location>
        <begin position="13"/>
        <end position="310"/>
    </location>
</feature>
<dbReference type="Pfam" id="PF00296">
    <property type="entry name" value="Bac_luciferase"/>
    <property type="match status" value="1"/>
</dbReference>
<dbReference type="FunFam" id="3.20.20.30:FF:000002">
    <property type="entry name" value="LLM class flavin-dependent oxidoreductase"/>
    <property type="match status" value="1"/>
</dbReference>
<sequence>MTRASAPALSVLDTSSVWQGASTAQALRDSLELAVAVDQLGYTRYWVAEHHNTANVASSAPAVLIGRLAAATATLRVGSGGVMLPNHAPLVVAEQFGTLEAFHPGRIDLGVGRAPGTDPATAAALRRAPEAGPEFFAQQVDELRRYFDEPGETDGGNRTLAVPALGNRPAMWLLGSSSSSARLAGEWGLPFAFAHHFNPSGAADALEVYRRSFRPSRESDRPYTIVAASVIGADTDERAEWLSLPLKQVTLNLFSGNRATPNLGPDQVAELRWPPAARQFVAERLASSLIGGPETLRRRAAGLLEETGADELMALTPVHDPKERVRSYELLAEVLSS</sequence>
<dbReference type="SUPFAM" id="SSF51679">
    <property type="entry name" value="Bacterial luciferase-like"/>
    <property type="match status" value="1"/>
</dbReference>
<protein>
    <submittedName>
        <fullName evidence="3">Luciferase family oxidoreductase, group 1</fullName>
    </submittedName>
</protein>
<dbReference type="RefSeq" id="WP_089329754.1">
    <property type="nucleotide sequence ID" value="NZ_FZOR01000040.1"/>
</dbReference>
<name>A0A239NGP7_9ACTN</name>
<dbReference type="GO" id="GO:0005829">
    <property type="term" value="C:cytosol"/>
    <property type="evidence" value="ECO:0007669"/>
    <property type="project" value="TreeGrafter"/>
</dbReference>
<dbReference type="Gene3D" id="3.20.20.30">
    <property type="entry name" value="Luciferase-like domain"/>
    <property type="match status" value="1"/>
</dbReference>
<dbReference type="NCBIfam" id="TIGR03558">
    <property type="entry name" value="oxido_grp_1"/>
    <property type="match status" value="1"/>
</dbReference>
<evidence type="ECO:0000313" key="3">
    <source>
        <dbReference type="EMBL" id="SNT53712.1"/>
    </source>
</evidence>
<dbReference type="InterPro" id="IPR036661">
    <property type="entry name" value="Luciferase-like_sf"/>
</dbReference>
<evidence type="ECO:0000313" key="4">
    <source>
        <dbReference type="Proteomes" id="UP000198318"/>
    </source>
</evidence>
<gene>
    <name evidence="3" type="ORF">SAMN05443665_104066</name>
</gene>
<reference evidence="3 4" key="1">
    <citation type="submission" date="2017-06" db="EMBL/GenBank/DDBJ databases">
        <authorList>
            <person name="Kim H.J."/>
            <person name="Triplett B.A."/>
        </authorList>
    </citation>
    <scope>NUCLEOTIDE SEQUENCE [LARGE SCALE GENOMIC DNA]</scope>
    <source>
        <strain evidence="3 4">DSM 44715</strain>
    </source>
</reference>
<comment type="similarity">
    <text evidence="1">To bacterial alkanal monooxygenase alpha and beta chains.</text>
</comment>
<dbReference type="AlphaFoldDB" id="A0A239NGP7"/>
<dbReference type="InterPro" id="IPR019949">
    <property type="entry name" value="CmoO-like"/>
</dbReference>
<dbReference type="PANTHER" id="PTHR30137">
    <property type="entry name" value="LUCIFERASE-LIKE MONOOXYGENASE"/>
    <property type="match status" value="1"/>
</dbReference>
<dbReference type="OrthoDB" id="9780518at2"/>
<proteinExistence type="predicted"/>